<feature type="DNA-binding region" description="H-T-H motif" evidence="5">
    <location>
        <begin position="42"/>
        <end position="61"/>
    </location>
</feature>
<dbReference type="Pfam" id="PF08361">
    <property type="entry name" value="TetR_C_2"/>
    <property type="match status" value="1"/>
</dbReference>
<dbReference type="RefSeq" id="WP_228548623.1">
    <property type="nucleotide sequence ID" value="NZ_ARXX01000027.1"/>
</dbReference>
<dbReference type="Proteomes" id="UP000662703">
    <property type="component" value="Unassembled WGS sequence"/>
</dbReference>
<keyword evidence="8" id="KW-1185">Reference proteome</keyword>
<keyword evidence="1" id="KW-0678">Repressor</keyword>
<dbReference type="InterPro" id="IPR050109">
    <property type="entry name" value="HTH-type_TetR-like_transc_reg"/>
</dbReference>
<dbReference type="Gene3D" id="1.10.357.10">
    <property type="entry name" value="Tetracycline Repressor, domain 2"/>
    <property type="match status" value="1"/>
</dbReference>
<dbReference type="PRINTS" id="PR00455">
    <property type="entry name" value="HTHTETR"/>
</dbReference>
<evidence type="ECO:0000313" key="7">
    <source>
        <dbReference type="EMBL" id="MBF5056671.1"/>
    </source>
</evidence>
<protein>
    <submittedName>
        <fullName evidence="7">Transcriptional regulator TtgR</fullName>
    </submittedName>
</protein>
<organism evidence="7 8">
    <name type="scientific">Alloalcanivorax profundimaris</name>
    <dbReference type="NCBI Taxonomy" id="2735259"/>
    <lineage>
        <taxon>Bacteria</taxon>
        <taxon>Pseudomonadati</taxon>
        <taxon>Pseudomonadota</taxon>
        <taxon>Gammaproteobacteria</taxon>
        <taxon>Oceanospirillales</taxon>
        <taxon>Alcanivoracaceae</taxon>
        <taxon>Alloalcanivorax</taxon>
    </lineage>
</organism>
<evidence type="ECO:0000256" key="5">
    <source>
        <dbReference type="PROSITE-ProRule" id="PRU00335"/>
    </source>
</evidence>
<gene>
    <name evidence="7" type="ORF">Y5W_01965</name>
</gene>
<reference evidence="7 8" key="1">
    <citation type="submission" date="2012-09" db="EMBL/GenBank/DDBJ databases">
        <title>Genome Sequence of alkane-degrading Bacterium Alcanivorax sp. 521-1.</title>
        <authorList>
            <person name="Lai Q."/>
            <person name="Shao Z."/>
        </authorList>
    </citation>
    <scope>NUCLEOTIDE SEQUENCE [LARGE SCALE GENOMIC DNA]</scope>
    <source>
        <strain evidence="7 8">521-1</strain>
    </source>
</reference>
<dbReference type="SUPFAM" id="SSF48498">
    <property type="entry name" value="Tetracyclin repressor-like, C-terminal domain"/>
    <property type="match status" value="1"/>
</dbReference>
<keyword evidence="4" id="KW-0804">Transcription</keyword>
<dbReference type="Pfam" id="PF00440">
    <property type="entry name" value="TetR_N"/>
    <property type="match status" value="1"/>
</dbReference>
<feature type="domain" description="HTH tetR-type" evidence="6">
    <location>
        <begin position="19"/>
        <end position="79"/>
    </location>
</feature>
<evidence type="ECO:0000256" key="3">
    <source>
        <dbReference type="ARBA" id="ARBA00023125"/>
    </source>
</evidence>
<dbReference type="InterPro" id="IPR036271">
    <property type="entry name" value="Tet_transcr_reg_TetR-rel_C_sf"/>
</dbReference>
<evidence type="ECO:0000256" key="2">
    <source>
        <dbReference type="ARBA" id="ARBA00023015"/>
    </source>
</evidence>
<dbReference type="InterPro" id="IPR001647">
    <property type="entry name" value="HTH_TetR"/>
</dbReference>
<accession>A0ABS0ARB0</accession>
<proteinExistence type="predicted"/>
<dbReference type="InterPro" id="IPR013572">
    <property type="entry name" value="Tscrpt_reg_MAATS_C"/>
</dbReference>
<evidence type="ECO:0000259" key="6">
    <source>
        <dbReference type="PROSITE" id="PS50977"/>
    </source>
</evidence>
<keyword evidence="2" id="KW-0805">Transcription regulation</keyword>
<evidence type="ECO:0000256" key="4">
    <source>
        <dbReference type="ARBA" id="ARBA00023163"/>
    </source>
</evidence>
<dbReference type="InterPro" id="IPR009057">
    <property type="entry name" value="Homeodomain-like_sf"/>
</dbReference>
<dbReference type="PROSITE" id="PS50977">
    <property type="entry name" value="HTH_TETR_2"/>
    <property type="match status" value="1"/>
</dbReference>
<evidence type="ECO:0000313" key="8">
    <source>
        <dbReference type="Proteomes" id="UP000662703"/>
    </source>
</evidence>
<name>A0ABS0ARB0_9GAMM</name>
<dbReference type="PANTHER" id="PTHR30055:SF240">
    <property type="entry name" value="HTH-TYPE TRANSCRIPTIONAL REGULATOR ACRR"/>
    <property type="match status" value="1"/>
</dbReference>
<dbReference type="PROSITE" id="PS01081">
    <property type="entry name" value="HTH_TETR_1"/>
    <property type="match status" value="1"/>
</dbReference>
<dbReference type="InterPro" id="IPR023772">
    <property type="entry name" value="DNA-bd_HTH_TetR-type_CS"/>
</dbReference>
<comment type="caution">
    <text evidence="7">The sequence shown here is derived from an EMBL/GenBank/DDBJ whole genome shotgun (WGS) entry which is preliminary data.</text>
</comment>
<dbReference type="EMBL" id="ARXX01000027">
    <property type="protein sequence ID" value="MBF5056671.1"/>
    <property type="molecule type" value="Genomic_DNA"/>
</dbReference>
<sequence length="233" mass="26520">MNRGTQDPTMARRTKAEAQETREHIIDAAALVFHRKGVSRSSLNDIAQQAGVTRGAIYWHFKNKQDVFAAMLERHRLPTEALSQRAEDPDEEDPLDRFRDLLIDVLQRTVRDPDHRRVFEILFYKCEFTEQTDPLMQRVRESYLDGGDKVRRTLANAIERGQLPVTLNLDRAVTQLHVQMTGLLYTWLLLPESFDLDGEAADFVDSYIATLRYCPTIAGEGAHTPPGGPVSQT</sequence>
<keyword evidence="3 5" id="KW-0238">DNA-binding</keyword>
<dbReference type="SUPFAM" id="SSF46689">
    <property type="entry name" value="Homeodomain-like"/>
    <property type="match status" value="1"/>
</dbReference>
<dbReference type="PANTHER" id="PTHR30055">
    <property type="entry name" value="HTH-TYPE TRANSCRIPTIONAL REGULATOR RUTR"/>
    <property type="match status" value="1"/>
</dbReference>
<evidence type="ECO:0000256" key="1">
    <source>
        <dbReference type="ARBA" id="ARBA00022491"/>
    </source>
</evidence>